<gene>
    <name evidence="3" type="ORF">ERL59_07465</name>
</gene>
<evidence type="ECO:0000313" key="4">
    <source>
        <dbReference type="Proteomes" id="UP000448943"/>
    </source>
</evidence>
<sequence>MESKTFVYDIIIYLYTLSLLFSFSDTIYKNRKAKWIGTGLLIIVWILQSNFFILRMIDNSYFPILTMFETLFFFSWVVVTISLMLNFILKHDLFVFTVNVAAFTIMALSFFSDSSAIPTLRNWEIHDELLFIHITLAISSYAFFLVSFILSCLYLMLFRMLKEKKWSNYLKKLPSLEKIDKFAFLSVMIGLPLLLLSIILSIIWMVLTDHLLYLLDLKVMNSLLVLVAYIFYLFKKLKKHTTGNKLAFWNVIAFVLLLINFIVSNYLSDFHIWIWM</sequence>
<protein>
    <submittedName>
        <fullName evidence="3">Cytochrome C assembly protein</fullName>
    </submittedName>
</protein>
<dbReference type="Pfam" id="PF01578">
    <property type="entry name" value="Cytochrom_C_asm"/>
    <property type="match status" value="1"/>
</dbReference>
<dbReference type="PANTHER" id="PTHR38034">
    <property type="entry name" value="INNER MEMBRANE PROTEIN YPJD"/>
    <property type="match status" value="1"/>
</dbReference>
<reference evidence="3 4" key="1">
    <citation type="submission" date="2019-01" db="EMBL/GenBank/DDBJ databases">
        <title>Chengkuizengella sp. nov., isolated from deep-sea sediment of East Pacific Ocean.</title>
        <authorList>
            <person name="Yang J."/>
            <person name="Lai Q."/>
            <person name="Shao Z."/>
        </authorList>
    </citation>
    <scope>NUCLEOTIDE SEQUENCE [LARGE SCALE GENOMIC DNA]</scope>
    <source>
        <strain evidence="3 4">YPA3-1-1</strain>
    </source>
</reference>
<feature type="transmembrane region" description="Helical" evidence="1">
    <location>
        <begin position="213"/>
        <end position="234"/>
    </location>
</feature>
<comment type="caution">
    <text evidence="3">The sequence shown here is derived from an EMBL/GenBank/DDBJ whole genome shotgun (WGS) entry which is preliminary data.</text>
</comment>
<dbReference type="GO" id="GO:0017004">
    <property type="term" value="P:cytochrome complex assembly"/>
    <property type="evidence" value="ECO:0007669"/>
    <property type="project" value="InterPro"/>
</dbReference>
<feature type="transmembrane region" description="Helical" evidence="1">
    <location>
        <begin position="246"/>
        <end position="267"/>
    </location>
</feature>
<dbReference type="EMBL" id="SIJB01000018">
    <property type="protein sequence ID" value="NBI28793.1"/>
    <property type="molecule type" value="Genomic_DNA"/>
</dbReference>
<dbReference type="InterPro" id="IPR002541">
    <property type="entry name" value="Cyt_c_assembly"/>
</dbReference>
<feature type="transmembrane region" description="Helical" evidence="1">
    <location>
        <begin position="93"/>
        <end position="111"/>
    </location>
</feature>
<evidence type="ECO:0000256" key="1">
    <source>
        <dbReference type="SAM" id="Phobius"/>
    </source>
</evidence>
<organism evidence="3 4">
    <name type="scientific">Chengkuizengella marina</name>
    <dbReference type="NCBI Taxonomy" id="2507566"/>
    <lineage>
        <taxon>Bacteria</taxon>
        <taxon>Bacillati</taxon>
        <taxon>Bacillota</taxon>
        <taxon>Bacilli</taxon>
        <taxon>Bacillales</taxon>
        <taxon>Paenibacillaceae</taxon>
        <taxon>Chengkuizengella</taxon>
    </lineage>
</organism>
<proteinExistence type="predicted"/>
<keyword evidence="1" id="KW-1133">Transmembrane helix</keyword>
<dbReference type="PANTHER" id="PTHR38034:SF1">
    <property type="entry name" value="INNER MEMBRANE PROTEIN YPJD"/>
    <property type="match status" value="1"/>
</dbReference>
<dbReference type="RefSeq" id="WP_160645590.1">
    <property type="nucleotide sequence ID" value="NZ_SIJB01000018.1"/>
</dbReference>
<name>A0A6N9Q1L9_9BACL</name>
<evidence type="ECO:0000259" key="2">
    <source>
        <dbReference type="Pfam" id="PF01578"/>
    </source>
</evidence>
<dbReference type="OrthoDB" id="2417400at2"/>
<keyword evidence="1" id="KW-0812">Transmembrane</keyword>
<dbReference type="GO" id="GO:0020037">
    <property type="term" value="F:heme binding"/>
    <property type="evidence" value="ECO:0007669"/>
    <property type="project" value="InterPro"/>
</dbReference>
<keyword evidence="4" id="KW-1185">Reference proteome</keyword>
<feature type="domain" description="Cytochrome c assembly protein" evidence="2">
    <location>
        <begin position="66"/>
        <end position="268"/>
    </location>
</feature>
<feature type="transmembrane region" description="Helical" evidence="1">
    <location>
        <begin position="182"/>
        <end position="207"/>
    </location>
</feature>
<feature type="transmembrane region" description="Helical" evidence="1">
    <location>
        <begin position="131"/>
        <end position="161"/>
    </location>
</feature>
<feature type="transmembrane region" description="Helical" evidence="1">
    <location>
        <begin position="60"/>
        <end position="81"/>
    </location>
</feature>
<dbReference type="InterPro" id="IPR052372">
    <property type="entry name" value="YpjD/HemX"/>
</dbReference>
<feature type="transmembrane region" description="Helical" evidence="1">
    <location>
        <begin position="6"/>
        <end position="23"/>
    </location>
</feature>
<evidence type="ECO:0000313" key="3">
    <source>
        <dbReference type="EMBL" id="NBI28793.1"/>
    </source>
</evidence>
<dbReference type="AlphaFoldDB" id="A0A6N9Q1L9"/>
<feature type="transmembrane region" description="Helical" evidence="1">
    <location>
        <begin position="35"/>
        <end position="54"/>
    </location>
</feature>
<dbReference type="Proteomes" id="UP000448943">
    <property type="component" value="Unassembled WGS sequence"/>
</dbReference>
<accession>A0A6N9Q1L9</accession>
<keyword evidence="1" id="KW-0472">Membrane</keyword>